<keyword evidence="3 8" id="KW-0813">Transport</keyword>
<feature type="domain" description="V-ATPase proteolipid subunit C-like" evidence="9">
    <location>
        <begin position="103"/>
        <end position="161"/>
    </location>
</feature>
<dbReference type="OrthoDB" id="10264021at2759"/>
<evidence type="ECO:0000256" key="5">
    <source>
        <dbReference type="ARBA" id="ARBA00022989"/>
    </source>
</evidence>
<evidence type="ECO:0000256" key="6">
    <source>
        <dbReference type="ARBA" id="ARBA00023065"/>
    </source>
</evidence>
<dbReference type="PRINTS" id="PR00122">
    <property type="entry name" value="VACATPASE"/>
</dbReference>
<keyword evidence="7 8" id="KW-0472">Membrane</keyword>
<dbReference type="EMBL" id="BDIP01002344">
    <property type="protein sequence ID" value="GIQ86146.1"/>
    <property type="molecule type" value="Genomic_DNA"/>
</dbReference>
<feature type="transmembrane region" description="Helical" evidence="8">
    <location>
        <begin position="137"/>
        <end position="163"/>
    </location>
</feature>
<dbReference type="AlphaFoldDB" id="A0A9K3CZR9"/>
<organism evidence="10 11">
    <name type="scientific">Kipferlia bialata</name>
    <dbReference type="NCBI Taxonomy" id="797122"/>
    <lineage>
        <taxon>Eukaryota</taxon>
        <taxon>Metamonada</taxon>
        <taxon>Carpediemonas-like organisms</taxon>
        <taxon>Kipferlia</taxon>
    </lineage>
</organism>
<dbReference type="SUPFAM" id="SSF81333">
    <property type="entry name" value="F1F0 ATP synthase subunit C"/>
    <property type="match status" value="2"/>
</dbReference>
<evidence type="ECO:0000256" key="2">
    <source>
        <dbReference type="ARBA" id="ARBA00007296"/>
    </source>
</evidence>
<evidence type="ECO:0000256" key="1">
    <source>
        <dbReference type="ARBA" id="ARBA00004141"/>
    </source>
</evidence>
<evidence type="ECO:0000256" key="4">
    <source>
        <dbReference type="ARBA" id="ARBA00022692"/>
    </source>
</evidence>
<feature type="transmembrane region" description="Helical" evidence="8">
    <location>
        <begin position="96"/>
        <end position="116"/>
    </location>
</feature>
<protein>
    <submittedName>
        <fullName evidence="10">V-ATPase proteolipid subunit</fullName>
    </submittedName>
</protein>
<evidence type="ECO:0000256" key="7">
    <source>
        <dbReference type="ARBA" id="ARBA00023136"/>
    </source>
</evidence>
<keyword evidence="5 8" id="KW-1133">Transmembrane helix</keyword>
<dbReference type="Gene3D" id="1.20.120.610">
    <property type="entry name" value="lithium bound rotor ring of v- atpase"/>
    <property type="match status" value="1"/>
</dbReference>
<evidence type="ECO:0000313" key="10">
    <source>
        <dbReference type="EMBL" id="GIQ86146.1"/>
    </source>
</evidence>
<dbReference type="GO" id="GO:0033179">
    <property type="term" value="C:proton-transporting V-type ATPase, V0 domain"/>
    <property type="evidence" value="ECO:0007669"/>
    <property type="project" value="InterPro"/>
</dbReference>
<keyword evidence="11" id="KW-1185">Reference proteome</keyword>
<keyword evidence="6 8" id="KW-0406">Ion transport</keyword>
<accession>A0A9K3CZR9</accession>
<evidence type="ECO:0000259" key="9">
    <source>
        <dbReference type="Pfam" id="PF00137"/>
    </source>
</evidence>
<dbReference type="InterPro" id="IPR035921">
    <property type="entry name" value="F/V-ATP_Csub_sf"/>
</dbReference>
<feature type="transmembrane region" description="Helical" evidence="8">
    <location>
        <begin position="58"/>
        <end position="84"/>
    </location>
</feature>
<evidence type="ECO:0000256" key="3">
    <source>
        <dbReference type="ARBA" id="ARBA00022448"/>
    </source>
</evidence>
<keyword evidence="4 8" id="KW-0812">Transmembrane</keyword>
<evidence type="ECO:0000313" key="11">
    <source>
        <dbReference type="Proteomes" id="UP000265618"/>
    </source>
</evidence>
<proteinExistence type="inferred from homology"/>
<sequence length="173" mass="18184">MTTFDDWMYASSPWVWANYGVAFALGLSVVGSAWGIYTTGVTILGASMHKPEIYSKNLLSVLFSEAIAIYGVIMGFILLTLLPAKGLEDDKSAQTFQVAFAIFASGLGVGLGNLSAGITVGSIGSGVCMAHCDNPILFVKLFIAEIFGEAVALIGFITGIIVITGQNFVQVSD</sequence>
<dbReference type="PANTHER" id="PTHR10263">
    <property type="entry name" value="V-TYPE PROTON ATPASE PROTEOLIPID SUBUNIT"/>
    <property type="match status" value="1"/>
</dbReference>
<dbReference type="Pfam" id="PF00137">
    <property type="entry name" value="ATP-synt_C"/>
    <property type="match status" value="2"/>
</dbReference>
<dbReference type="CDD" id="cd18178">
    <property type="entry name" value="ATP-synt_Vo_c_ATP6F_rpt2"/>
    <property type="match status" value="1"/>
</dbReference>
<evidence type="ECO:0000256" key="8">
    <source>
        <dbReference type="RuleBase" id="RU363060"/>
    </source>
</evidence>
<dbReference type="GO" id="GO:0046961">
    <property type="term" value="F:proton-transporting ATPase activity, rotational mechanism"/>
    <property type="evidence" value="ECO:0007669"/>
    <property type="project" value="InterPro"/>
</dbReference>
<feature type="transmembrane region" description="Helical" evidence="8">
    <location>
        <begin position="20"/>
        <end position="46"/>
    </location>
</feature>
<reference evidence="10 11" key="1">
    <citation type="journal article" date="2018" name="PLoS ONE">
        <title>The draft genome of Kipferlia bialata reveals reductive genome evolution in fornicate parasites.</title>
        <authorList>
            <person name="Tanifuji G."/>
            <person name="Takabayashi S."/>
            <person name="Kume K."/>
            <person name="Takagi M."/>
            <person name="Nakayama T."/>
            <person name="Kamikawa R."/>
            <person name="Inagaki Y."/>
            <person name="Hashimoto T."/>
        </authorList>
    </citation>
    <scope>NUCLEOTIDE SEQUENCE [LARGE SCALE GENOMIC DNA]</scope>
    <source>
        <strain evidence="10">NY0173</strain>
    </source>
</reference>
<feature type="domain" description="V-ATPase proteolipid subunit C-like" evidence="9">
    <location>
        <begin position="20"/>
        <end position="78"/>
    </location>
</feature>
<dbReference type="InterPro" id="IPR000245">
    <property type="entry name" value="ATPase_proteolipid_csu"/>
</dbReference>
<comment type="similarity">
    <text evidence="2 8">Belongs to the V-ATPase proteolipid subunit family.</text>
</comment>
<gene>
    <name evidence="10" type="ORF">KIPB_007942</name>
</gene>
<comment type="subcellular location">
    <subcellularLocation>
        <location evidence="1">Membrane</location>
        <topology evidence="1">Multi-pass membrane protein</topology>
    </subcellularLocation>
</comment>
<dbReference type="InterPro" id="IPR002379">
    <property type="entry name" value="ATPase_proteolipid_c-like_dom"/>
</dbReference>
<comment type="caution">
    <text evidence="10">The sequence shown here is derived from an EMBL/GenBank/DDBJ whole genome shotgun (WGS) entry which is preliminary data.</text>
</comment>
<dbReference type="Proteomes" id="UP000265618">
    <property type="component" value="Unassembled WGS sequence"/>
</dbReference>
<name>A0A9K3CZR9_9EUKA</name>